<dbReference type="Gene3D" id="3.10.510.10">
    <property type="entry name" value="NE1680-like"/>
    <property type="match status" value="1"/>
</dbReference>
<gene>
    <name evidence="1" type="ORF">ACFSTE_12930</name>
</gene>
<dbReference type="Proteomes" id="UP001597459">
    <property type="component" value="Unassembled WGS sequence"/>
</dbReference>
<organism evidence="1 2">
    <name type="scientific">Aquimarina hainanensis</name>
    <dbReference type="NCBI Taxonomy" id="1578017"/>
    <lineage>
        <taxon>Bacteria</taxon>
        <taxon>Pseudomonadati</taxon>
        <taxon>Bacteroidota</taxon>
        <taxon>Flavobacteriia</taxon>
        <taxon>Flavobacteriales</taxon>
        <taxon>Flavobacteriaceae</taxon>
        <taxon>Aquimarina</taxon>
    </lineage>
</organism>
<reference evidence="2" key="1">
    <citation type="journal article" date="2019" name="Int. J. Syst. Evol. Microbiol.">
        <title>The Global Catalogue of Microorganisms (GCM) 10K type strain sequencing project: providing services to taxonomists for standard genome sequencing and annotation.</title>
        <authorList>
            <consortium name="The Broad Institute Genomics Platform"/>
            <consortium name="The Broad Institute Genome Sequencing Center for Infectious Disease"/>
            <person name="Wu L."/>
            <person name="Ma J."/>
        </authorList>
    </citation>
    <scope>NUCLEOTIDE SEQUENCE [LARGE SCALE GENOMIC DNA]</scope>
    <source>
        <strain evidence="2">KCTC 42423</strain>
    </source>
</reference>
<sequence length="85" mass="9797">MKVSVYDTYVPKNKSVIMHFDILVEENTPVEKVYEYGKAYLSSKGVSDIGLTTSACRFCHIETAPEEIENHIKKNNFYIIEMENC</sequence>
<accession>A0ABW5NA81</accession>
<dbReference type="InterPro" id="IPR023122">
    <property type="entry name" value="NE1680-like_sf"/>
</dbReference>
<dbReference type="EMBL" id="JBHULX010000022">
    <property type="protein sequence ID" value="MFD2591736.1"/>
    <property type="molecule type" value="Genomic_DNA"/>
</dbReference>
<dbReference type="RefSeq" id="WP_176027177.1">
    <property type="nucleotide sequence ID" value="NZ_JBHSJV010000001.1"/>
</dbReference>
<evidence type="ECO:0000313" key="1">
    <source>
        <dbReference type="EMBL" id="MFD2591736.1"/>
    </source>
</evidence>
<dbReference type="SUPFAM" id="SSF160766">
    <property type="entry name" value="NE1680-like"/>
    <property type="match status" value="1"/>
</dbReference>
<comment type="caution">
    <text evidence="1">The sequence shown here is derived from an EMBL/GenBank/DDBJ whole genome shotgun (WGS) entry which is preliminary data.</text>
</comment>
<name>A0ABW5NA81_9FLAO</name>
<evidence type="ECO:0000313" key="2">
    <source>
        <dbReference type="Proteomes" id="UP001597459"/>
    </source>
</evidence>
<protein>
    <submittedName>
        <fullName evidence="1">DUF2024 family protein</fullName>
    </submittedName>
</protein>
<keyword evidence="2" id="KW-1185">Reference proteome</keyword>
<dbReference type="InterPro" id="IPR018592">
    <property type="entry name" value="DUF2024"/>
</dbReference>
<proteinExistence type="predicted"/>
<dbReference type="Pfam" id="PF09630">
    <property type="entry name" value="DUF2024"/>
    <property type="match status" value="1"/>
</dbReference>